<dbReference type="EMBL" id="UYJE01000831">
    <property type="protein sequence ID" value="VDH96871.1"/>
    <property type="molecule type" value="Genomic_DNA"/>
</dbReference>
<organism evidence="2 3">
    <name type="scientific">Mytilus galloprovincialis</name>
    <name type="common">Mediterranean mussel</name>
    <dbReference type="NCBI Taxonomy" id="29158"/>
    <lineage>
        <taxon>Eukaryota</taxon>
        <taxon>Metazoa</taxon>
        <taxon>Spiralia</taxon>
        <taxon>Lophotrochozoa</taxon>
        <taxon>Mollusca</taxon>
        <taxon>Bivalvia</taxon>
        <taxon>Autobranchia</taxon>
        <taxon>Pteriomorphia</taxon>
        <taxon>Mytilida</taxon>
        <taxon>Mytiloidea</taxon>
        <taxon>Mytilidae</taxon>
        <taxon>Mytilinae</taxon>
        <taxon>Mytilus</taxon>
    </lineage>
</organism>
<protein>
    <recommendedName>
        <fullName evidence="1">Reverse transcriptase domain-containing protein</fullName>
    </recommendedName>
</protein>
<dbReference type="InterPro" id="IPR000477">
    <property type="entry name" value="RT_dom"/>
</dbReference>
<dbReference type="Pfam" id="PF13966">
    <property type="entry name" value="zf-RVT"/>
    <property type="match status" value="1"/>
</dbReference>
<evidence type="ECO:0000313" key="2">
    <source>
        <dbReference type="EMBL" id="VDH96871.1"/>
    </source>
</evidence>
<keyword evidence="3" id="KW-1185">Reference proteome</keyword>
<dbReference type="PANTHER" id="PTHR47027">
    <property type="entry name" value="REVERSE TRANSCRIPTASE DOMAIN-CONTAINING PROTEIN"/>
    <property type="match status" value="1"/>
</dbReference>
<dbReference type="Proteomes" id="UP000596742">
    <property type="component" value="Unassembled WGS sequence"/>
</dbReference>
<dbReference type="PANTHER" id="PTHR47027:SF20">
    <property type="entry name" value="REVERSE TRANSCRIPTASE-LIKE PROTEIN WITH RNA-DIRECTED DNA POLYMERASE DOMAIN"/>
    <property type="match status" value="1"/>
</dbReference>
<evidence type="ECO:0000313" key="3">
    <source>
        <dbReference type="Proteomes" id="UP000596742"/>
    </source>
</evidence>
<accession>A0A8B6BWG3</accession>
<gene>
    <name evidence="2" type="ORF">MGAL_10B089294</name>
</gene>
<feature type="domain" description="Reverse transcriptase" evidence="1">
    <location>
        <begin position="1"/>
        <end position="85"/>
    </location>
</feature>
<dbReference type="Pfam" id="PF00078">
    <property type="entry name" value="RVT_1"/>
    <property type="match status" value="1"/>
</dbReference>
<sequence>MTDLCDMLKGANLGINIASELINCLLFADDIVLLGNTEEELQILLNIAHKFVSKWSLKFNSSKSKVLVTGKKKDSDKKWYLGNDLIEEVNEYKYLGVYFSRSLKSTYHIEQYLKENFQRKINHAIRILGEHGDFNRINFGHSLWMSAIRSSLTYGCSVWFPSSQKCKELLESFQYKVGKIILNTKMNIPKCALLAEFGWESINRFMDRQRIAYYARLKNLPNNRLSKIILDEIISVKCNEWKYIENIETILQTAGLDHYANGNINVNTFNKFYGNETTNTQLCNILGKSSLNLYQSFVVVSRKQPYLSNVDDFRSTRLKFLARTNCLPINATLQRMNLTTNNECQLCSSNAIENIFHVMLDCPFFSRLSEKEQVLTYKHVSRI</sequence>
<dbReference type="PROSITE" id="PS50878">
    <property type="entry name" value="RT_POL"/>
    <property type="match status" value="1"/>
</dbReference>
<evidence type="ECO:0000259" key="1">
    <source>
        <dbReference type="PROSITE" id="PS50878"/>
    </source>
</evidence>
<proteinExistence type="predicted"/>
<comment type="caution">
    <text evidence="2">The sequence shown here is derived from an EMBL/GenBank/DDBJ whole genome shotgun (WGS) entry which is preliminary data.</text>
</comment>
<dbReference type="SUPFAM" id="SSF56672">
    <property type="entry name" value="DNA/RNA polymerases"/>
    <property type="match status" value="1"/>
</dbReference>
<dbReference type="AlphaFoldDB" id="A0A8B6BWG3"/>
<reference evidence="2" key="1">
    <citation type="submission" date="2018-11" db="EMBL/GenBank/DDBJ databases">
        <authorList>
            <person name="Alioto T."/>
            <person name="Alioto T."/>
        </authorList>
    </citation>
    <scope>NUCLEOTIDE SEQUENCE</scope>
</reference>
<dbReference type="OrthoDB" id="6150661at2759"/>
<name>A0A8B6BWG3_MYTGA</name>
<dbReference type="InterPro" id="IPR043502">
    <property type="entry name" value="DNA/RNA_pol_sf"/>
</dbReference>
<dbReference type="InterPro" id="IPR026960">
    <property type="entry name" value="RVT-Znf"/>
</dbReference>